<dbReference type="Gene3D" id="3.40.50.300">
    <property type="entry name" value="P-loop containing nucleotide triphosphate hydrolases"/>
    <property type="match status" value="1"/>
</dbReference>
<dbReference type="AlphaFoldDB" id="A0A553V291"/>
<dbReference type="CDD" id="cd02022">
    <property type="entry name" value="DPCK"/>
    <property type="match status" value="1"/>
</dbReference>
<keyword evidence="4 6" id="KW-0067">ATP-binding</keyword>
<comment type="function">
    <text evidence="6">Catalyzes the phosphorylation of the 3'-hydroxyl group of dephosphocoenzyme A to form coenzyme A.</text>
</comment>
<dbReference type="InterPro" id="IPR027417">
    <property type="entry name" value="P-loop_NTPase"/>
</dbReference>
<evidence type="ECO:0000256" key="5">
    <source>
        <dbReference type="ARBA" id="ARBA00022993"/>
    </source>
</evidence>
<dbReference type="RefSeq" id="WP_120948302.1">
    <property type="nucleotide sequence ID" value="NZ_QXQP01000016.1"/>
</dbReference>
<dbReference type="InterPro" id="IPR001977">
    <property type="entry name" value="Depp_CoAkinase"/>
</dbReference>
<comment type="catalytic activity">
    <reaction evidence="6">
        <text>3'-dephospho-CoA + ATP = ADP + CoA + H(+)</text>
        <dbReference type="Rhea" id="RHEA:18245"/>
        <dbReference type="ChEBI" id="CHEBI:15378"/>
        <dbReference type="ChEBI" id="CHEBI:30616"/>
        <dbReference type="ChEBI" id="CHEBI:57287"/>
        <dbReference type="ChEBI" id="CHEBI:57328"/>
        <dbReference type="ChEBI" id="CHEBI:456216"/>
        <dbReference type="EC" id="2.7.1.24"/>
    </reaction>
</comment>
<dbReference type="GO" id="GO:0015937">
    <property type="term" value="P:coenzyme A biosynthetic process"/>
    <property type="evidence" value="ECO:0007669"/>
    <property type="project" value="UniProtKB-UniRule"/>
</dbReference>
<feature type="binding site" evidence="6">
    <location>
        <begin position="14"/>
        <end position="19"/>
    </location>
    <ligand>
        <name>ATP</name>
        <dbReference type="ChEBI" id="CHEBI:30616"/>
    </ligand>
</feature>
<protein>
    <recommendedName>
        <fullName evidence="6 7">Dephospho-CoA kinase</fullName>
        <ecNumber evidence="6 7">2.7.1.24</ecNumber>
    </recommendedName>
    <alternativeName>
        <fullName evidence="6">Dephosphocoenzyme A kinase</fullName>
    </alternativeName>
</protein>
<keyword evidence="9" id="KW-1185">Reference proteome</keyword>
<organism evidence="8 9">
    <name type="scientific">Helicobacter mehlei</name>
    <dbReference type="NCBI Taxonomy" id="2316080"/>
    <lineage>
        <taxon>Bacteria</taxon>
        <taxon>Pseudomonadati</taxon>
        <taxon>Campylobacterota</taxon>
        <taxon>Epsilonproteobacteria</taxon>
        <taxon>Campylobacterales</taxon>
        <taxon>Helicobacteraceae</taxon>
        <taxon>Helicobacter</taxon>
    </lineage>
</organism>
<evidence type="ECO:0000256" key="2">
    <source>
        <dbReference type="ARBA" id="ARBA00022679"/>
    </source>
</evidence>
<comment type="pathway">
    <text evidence="6">Cofactor biosynthesis; coenzyme A biosynthesis; CoA from (R)-pantothenate: step 5/5.</text>
</comment>
<evidence type="ECO:0000256" key="7">
    <source>
        <dbReference type="NCBIfam" id="TIGR00152"/>
    </source>
</evidence>
<comment type="similarity">
    <text evidence="1 6">Belongs to the CoaE family.</text>
</comment>
<dbReference type="PANTHER" id="PTHR10695">
    <property type="entry name" value="DEPHOSPHO-COA KINASE-RELATED"/>
    <property type="match status" value="1"/>
</dbReference>
<evidence type="ECO:0000313" key="9">
    <source>
        <dbReference type="Proteomes" id="UP000319322"/>
    </source>
</evidence>
<evidence type="ECO:0000256" key="3">
    <source>
        <dbReference type="ARBA" id="ARBA00022741"/>
    </source>
</evidence>
<dbReference type="PROSITE" id="PS51219">
    <property type="entry name" value="DPCK"/>
    <property type="match status" value="1"/>
</dbReference>
<keyword evidence="2 6" id="KW-0808">Transferase</keyword>
<proteinExistence type="inferred from homology"/>
<evidence type="ECO:0000256" key="1">
    <source>
        <dbReference type="ARBA" id="ARBA00009018"/>
    </source>
</evidence>
<dbReference type="EC" id="2.7.1.24" evidence="6 7"/>
<dbReference type="GO" id="GO:0005524">
    <property type="term" value="F:ATP binding"/>
    <property type="evidence" value="ECO:0007669"/>
    <property type="project" value="UniProtKB-UniRule"/>
</dbReference>
<dbReference type="EMBL" id="VKGC01000002">
    <property type="protein sequence ID" value="TSA86578.1"/>
    <property type="molecule type" value="Genomic_DNA"/>
</dbReference>
<keyword evidence="5 6" id="KW-0173">Coenzyme A biosynthesis</keyword>
<dbReference type="GO" id="GO:0005737">
    <property type="term" value="C:cytoplasm"/>
    <property type="evidence" value="ECO:0007669"/>
    <property type="project" value="UniProtKB-SubCell"/>
</dbReference>
<dbReference type="NCBIfam" id="TIGR00152">
    <property type="entry name" value="dephospho-CoA kinase"/>
    <property type="match status" value="1"/>
</dbReference>
<dbReference type="HAMAP" id="MF_00376">
    <property type="entry name" value="Dephospho_CoA_kinase"/>
    <property type="match status" value="1"/>
</dbReference>
<dbReference type="OrthoDB" id="9812943at2"/>
<dbReference type="Proteomes" id="UP000319322">
    <property type="component" value="Unassembled WGS sequence"/>
</dbReference>
<keyword evidence="3 6" id="KW-0547">Nucleotide-binding</keyword>
<accession>A0A553V291</accession>
<comment type="caution">
    <text evidence="8">The sequence shown here is derived from an EMBL/GenBank/DDBJ whole genome shotgun (WGS) entry which is preliminary data.</text>
</comment>
<evidence type="ECO:0000256" key="4">
    <source>
        <dbReference type="ARBA" id="ARBA00022840"/>
    </source>
</evidence>
<reference evidence="8" key="1">
    <citation type="submission" date="2019-07" db="EMBL/GenBank/DDBJ databases">
        <title>Helicobacter labacensis sp. nov., Helicobacter mehlei sp. nov. and Helicobacter vulpis sp. nov., isolated from gastric mucosa of red fox (Vulpis vulpis).</title>
        <authorList>
            <person name="Kusar D."/>
            <person name="Gruntar I."/>
            <person name="Pate M."/>
            <person name="Zajc U."/>
            <person name="Ocepek M."/>
        </authorList>
    </citation>
    <scope>NUCLEOTIDE SEQUENCE [LARGE SCALE GENOMIC DNA]</scope>
    <source>
        <strain evidence="8">L8b</strain>
    </source>
</reference>
<dbReference type="GO" id="GO:0004140">
    <property type="term" value="F:dephospho-CoA kinase activity"/>
    <property type="evidence" value="ECO:0007669"/>
    <property type="project" value="UniProtKB-UniRule"/>
</dbReference>
<gene>
    <name evidence="6" type="primary">coaE</name>
    <name evidence="8" type="ORF">FNE76_01195</name>
</gene>
<evidence type="ECO:0000313" key="8">
    <source>
        <dbReference type="EMBL" id="TSA86578.1"/>
    </source>
</evidence>
<dbReference type="UniPathway" id="UPA00241">
    <property type="reaction ID" value="UER00356"/>
</dbReference>
<keyword evidence="6 8" id="KW-0418">Kinase</keyword>
<dbReference type="Pfam" id="PF01121">
    <property type="entry name" value="CoaE"/>
    <property type="match status" value="1"/>
</dbReference>
<keyword evidence="6" id="KW-0963">Cytoplasm</keyword>
<sequence length="201" mass="22538">MSLTCAFVLTGGIGTGKSTVANLLRLHGYCVLDADKIAHQLLDKHALEIQALFAEDILNAGRVNRPKLGEIVFADATKRHQLEGFIHPKVRQELLEQAQSLEGHHQPYFLDIPLYYEVEGVKSYGITQVVLVYAPREVQIKRVAQRDGLGANQIAQRLNAQMDIEIKKSLSPLVLDNSKDLKHLQQEIDRLVLDLPKMCQP</sequence>
<evidence type="ECO:0000256" key="6">
    <source>
        <dbReference type="HAMAP-Rule" id="MF_00376"/>
    </source>
</evidence>
<reference evidence="8" key="2">
    <citation type="submission" date="2019-07" db="EMBL/GenBank/DDBJ databases">
        <authorList>
            <person name="Papic B."/>
        </authorList>
    </citation>
    <scope>NUCLEOTIDE SEQUENCE [LARGE SCALE GENOMIC DNA]</scope>
    <source>
        <strain evidence="8">L8b</strain>
    </source>
</reference>
<comment type="subcellular location">
    <subcellularLocation>
        <location evidence="6">Cytoplasm</location>
    </subcellularLocation>
</comment>
<dbReference type="SUPFAM" id="SSF52540">
    <property type="entry name" value="P-loop containing nucleoside triphosphate hydrolases"/>
    <property type="match status" value="1"/>
</dbReference>
<dbReference type="PANTHER" id="PTHR10695:SF46">
    <property type="entry name" value="BIFUNCTIONAL COENZYME A SYNTHASE-RELATED"/>
    <property type="match status" value="1"/>
</dbReference>
<name>A0A553V291_9HELI</name>